<gene>
    <name evidence="1" type="ORF">GCM10023346_20420</name>
</gene>
<comment type="caution">
    <text evidence="1">The sequence shown here is derived from an EMBL/GenBank/DDBJ whole genome shotgun (WGS) entry which is preliminary data.</text>
</comment>
<protein>
    <recommendedName>
        <fullName evidence="3">LGFP repeat-containing protein</fullName>
    </recommendedName>
</protein>
<proteinExistence type="predicted"/>
<evidence type="ECO:0008006" key="3">
    <source>
        <dbReference type="Google" id="ProtNLM"/>
    </source>
</evidence>
<keyword evidence="2" id="KW-1185">Reference proteome</keyword>
<evidence type="ECO:0000313" key="1">
    <source>
        <dbReference type="EMBL" id="GAA5194001.1"/>
    </source>
</evidence>
<organism evidence="1 2">
    <name type="scientific">Arthrobacter gyeryongensis</name>
    <dbReference type="NCBI Taxonomy" id="1650592"/>
    <lineage>
        <taxon>Bacteria</taxon>
        <taxon>Bacillati</taxon>
        <taxon>Actinomycetota</taxon>
        <taxon>Actinomycetes</taxon>
        <taxon>Micrococcales</taxon>
        <taxon>Micrococcaceae</taxon>
        <taxon>Arthrobacter</taxon>
    </lineage>
</organism>
<name>A0ABP9SDM0_9MICC</name>
<dbReference type="RefSeq" id="WP_345449221.1">
    <property type="nucleotide sequence ID" value="NZ_BAABKK010000011.1"/>
</dbReference>
<dbReference type="Pfam" id="PF08310">
    <property type="entry name" value="LGFP"/>
    <property type="match status" value="5"/>
</dbReference>
<dbReference type="Proteomes" id="UP001500200">
    <property type="component" value="Unassembled WGS sequence"/>
</dbReference>
<sequence>MANNFESGTLDGFTVNTGTTGTATIDNSQAHSGSCSAHLHVTTDPGSLANLVTTLPANSNDVYADAWFNITTAGVAGNDVPYFRFFFDTTRFVDIYRYNSNGQIWLRVTSSTGFTYTKLVSGSIALNAWRHVGMHVIANGAASTVEVWVDGTSIFSSNQVNTTATTVSALQLGAEHLTQMGDEYIDDLVIKVGGTSGGGTPGADAIAAAAAVPPGAGTATGAVVCGLAAGGCYQDYTGGVIHWTATTGAFITKGAIDAAWAAQNWENGPLGYPTSNEIGGLTNGGVYQTFQHGVIHWSPATGAHITRAAIDAAWAAQNWENGPLGYPTSNEIGGLTNGGVYQTFQHGVIHWSPATGAHITRAAIDAAWAGLNWENGILGYPTSDEITGLKNGGVYQNFQFGVIYWSAGSGAHSNAGAIRAAYASQGWENGRLGYPTTNEFAFGAGVAQDYQGGRITWSGAAGTAISYQ</sequence>
<evidence type="ECO:0000313" key="2">
    <source>
        <dbReference type="Proteomes" id="UP001500200"/>
    </source>
</evidence>
<dbReference type="InterPro" id="IPR013320">
    <property type="entry name" value="ConA-like_dom_sf"/>
</dbReference>
<dbReference type="InterPro" id="IPR013207">
    <property type="entry name" value="LGFP"/>
</dbReference>
<dbReference type="EMBL" id="BAABKK010000011">
    <property type="protein sequence ID" value="GAA5194001.1"/>
    <property type="molecule type" value="Genomic_DNA"/>
</dbReference>
<dbReference type="Gene3D" id="2.60.120.200">
    <property type="match status" value="1"/>
</dbReference>
<accession>A0ABP9SDM0</accession>
<dbReference type="SUPFAM" id="SSF49899">
    <property type="entry name" value="Concanavalin A-like lectins/glucanases"/>
    <property type="match status" value="1"/>
</dbReference>
<reference evidence="2" key="1">
    <citation type="journal article" date="2019" name="Int. J. Syst. Evol. Microbiol.">
        <title>The Global Catalogue of Microorganisms (GCM) 10K type strain sequencing project: providing services to taxonomists for standard genome sequencing and annotation.</title>
        <authorList>
            <consortium name="The Broad Institute Genomics Platform"/>
            <consortium name="The Broad Institute Genome Sequencing Center for Infectious Disease"/>
            <person name="Wu L."/>
            <person name="Ma J."/>
        </authorList>
    </citation>
    <scope>NUCLEOTIDE SEQUENCE [LARGE SCALE GENOMIC DNA]</scope>
    <source>
        <strain evidence="2">JCM 18514</strain>
    </source>
</reference>